<dbReference type="EMBL" id="JAPQKT010000007">
    <property type="protein sequence ID" value="KAJ5224790.1"/>
    <property type="molecule type" value="Genomic_DNA"/>
</dbReference>
<dbReference type="OrthoDB" id="4364054at2759"/>
<dbReference type="Proteomes" id="UP001147733">
    <property type="component" value="Unassembled WGS sequence"/>
</dbReference>
<organism evidence="1 2">
    <name type="scientific">Penicillium citrinum</name>
    <dbReference type="NCBI Taxonomy" id="5077"/>
    <lineage>
        <taxon>Eukaryota</taxon>
        <taxon>Fungi</taxon>
        <taxon>Dikarya</taxon>
        <taxon>Ascomycota</taxon>
        <taxon>Pezizomycotina</taxon>
        <taxon>Eurotiomycetes</taxon>
        <taxon>Eurotiomycetidae</taxon>
        <taxon>Eurotiales</taxon>
        <taxon>Aspergillaceae</taxon>
        <taxon>Penicillium</taxon>
    </lineage>
</organism>
<dbReference type="GeneID" id="81386378"/>
<keyword evidence="2" id="KW-1185">Reference proteome</keyword>
<reference evidence="1" key="2">
    <citation type="journal article" date="2023" name="IMA Fungus">
        <title>Comparative genomic study of the Penicillium genus elucidates a diverse pangenome and 15 lateral gene transfer events.</title>
        <authorList>
            <person name="Petersen C."/>
            <person name="Sorensen T."/>
            <person name="Nielsen M.R."/>
            <person name="Sondergaard T.E."/>
            <person name="Sorensen J.L."/>
            <person name="Fitzpatrick D.A."/>
            <person name="Frisvad J.C."/>
            <person name="Nielsen K.L."/>
        </authorList>
    </citation>
    <scope>NUCLEOTIDE SEQUENCE</scope>
    <source>
        <strain evidence="1">IBT 23319</strain>
    </source>
</reference>
<evidence type="ECO:0000313" key="1">
    <source>
        <dbReference type="EMBL" id="KAJ5224790.1"/>
    </source>
</evidence>
<sequence length="265" mass="30545">MAISSDKQPSIDHQLLRLPEDKTLEEATLEKEGCFATLQRYRYNLYQLNRNRGVYDGIVSFLEVEQLLRSNAQKEVELKQILGKQSFIWNMLNTMALERLKKRNWSLHRDWWYWSGYIVGRSGLLKRAFELWRSHPMWYMHPALVEDCIGRGGCCGRTCGCCVGPQRANSSAGQLGVGHCTLDCGCCSSNREFKLSSTQQEEYRDSFGFYFESSSELGDDEDDDEKEEKEDINNTGMFSPYKYCYYLASIWGISMDDPKCPACSP</sequence>
<proteinExistence type="predicted"/>
<comment type="caution">
    <text evidence="1">The sequence shown here is derived from an EMBL/GenBank/DDBJ whole genome shotgun (WGS) entry which is preliminary data.</text>
</comment>
<dbReference type="AlphaFoldDB" id="A0A9W9NRF9"/>
<reference evidence="1" key="1">
    <citation type="submission" date="2022-11" db="EMBL/GenBank/DDBJ databases">
        <authorList>
            <person name="Petersen C."/>
        </authorList>
    </citation>
    <scope>NUCLEOTIDE SEQUENCE</scope>
    <source>
        <strain evidence="1">IBT 23319</strain>
    </source>
</reference>
<gene>
    <name evidence="1" type="ORF">N7469_008293</name>
</gene>
<dbReference type="RefSeq" id="XP_056498762.1">
    <property type="nucleotide sequence ID" value="XM_056647211.1"/>
</dbReference>
<evidence type="ECO:0000313" key="2">
    <source>
        <dbReference type="Proteomes" id="UP001147733"/>
    </source>
</evidence>
<name>A0A9W9NRF9_PENCI</name>
<accession>A0A9W9NRF9</accession>
<protein>
    <submittedName>
        <fullName evidence="1">Uncharacterized protein</fullName>
    </submittedName>
</protein>